<reference evidence="8" key="1">
    <citation type="journal article" date="2023" name="Science">
        <title>Elucidation of the pathway for biosynthesis of saponin adjuvants from the soapbark tree.</title>
        <authorList>
            <person name="Reed J."/>
            <person name="Orme A."/>
            <person name="El-Demerdash A."/>
            <person name="Owen C."/>
            <person name="Martin L.B.B."/>
            <person name="Misra R.C."/>
            <person name="Kikuchi S."/>
            <person name="Rejzek M."/>
            <person name="Martin A.C."/>
            <person name="Harkess A."/>
            <person name="Leebens-Mack J."/>
            <person name="Louveau T."/>
            <person name="Stephenson M.J."/>
            <person name="Osbourn A."/>
        </authorList>
    </citation>
    <scope>NUCLEOTIDE SEQUENCE</scope>
    <source>
        <strain evidence="8">S10</strain>
    </source>
</reference>
<dbReference type="GO" id="GO:0000981">
    <property type="term" value="F:DNA-binding transcription factor activity, RNA polymerase II-specific"/>
    <property type="evidence" value="ECO:0007669"/>
    <property type="project" value="TreeGrafter"/>
</dbReference>
<accession>A0AAD7KW14</accession>
<keyword evidence="4" id="KW-0804">Transcription</keyword>
<organism evidence="8 9">
    <name type="scientific">Quillaja saponaria</name>
    <name type="common">Soap bark tree</name>
    <dbReference type="NCBI Taxonomy" id="32244"/>
    <lineage>
        <taxon>Eukaryota</taxon>
        <taxon>Viridiplantae</taxon>
        <taxon>Streptophyta</taxon>
        <taxon>Embryophyta</taxon>
        <taxon>Tracheophyta</taxon>
        <taxon>Spermatophyta</taxon>
        <taxon>Magnoliopsida</taxon>
        <taxon>eudicotyledons</taxon>
        <taxon>Gunneridae</taxon>
        <taxon>Pentapetalae</taxon>
        <taxon>rosids</taxon>
        <taxon>fabids</taxon>
        <taxon>Fabales</taxon>
        <taxon>Quillajaceae</taxon>
        <taxon>Quillaja</taxon>
    </lineage>
</organism>
<evidence type="ECO:0000256" key="5">
    <source>
        <dbReference type="ARBA" id="ARBA00023242"/>
    </source>
</evidence>
<dbReference type="Gene3D" id="4.10.280.10">
    <property type="entry name" value="Helix-loop-helix DNA-binding domain"/>
    <property type="match status" value="1"/>
</dbReference>
<dbReference type="GO" id="GO:0000978">
    <property type="term" value="F:RNA polymerase II cis-regulatory region sequence-specific DNA binding"/>
    <property type="evidence" value="ECO:0007669"/>
    <property type="project" value="TreeGrafter"/>
</dbReference>
<gene>
    <name evidence="8" type="ORF">O6P43_031123</name>
</gene>
<dbReference type="InterPro" id="IPR036638">
    <property type="entry name" value="HLH_DNA-bd_sf"/>
</dbReference>
<evidence type="ECO:0000256" key="1">
    <source>
        <dbReference type="ARBA" id="ARBA00004123"/>
    </source>
</evidence>
<comment type="caution">
    <text evidence="8">The sequence shown here is derived from an EMBL/GenBank/DDBJ whole genome shotgun (WGS) entry which is preliminary data.</text>
</comment>
<evidence type="ECO:0000256" key="2">
    <source>
        <dbReference type="ARBA" id="ARBA00023015"/>
    </source>
</evidence>
<evidence type="ECO:0000256" key="4">
    <source>
        <dbReference type="ARBA" id="ARBA00023163"/>
    </source>
</evidence>
<keyword evidence="3" id="KW-0238">DNA-binding</keyword>
<evidence type="ECO:0000256" key="3">
    <source>
        <dbReference type="ARBA" id="ARBA00023125"/>
    </source>
</evidence>
<dbReference type="SUPFAM" id="SSF47459">
    <property type="entry name" value="HLH, helix-loop-helix DNA-binding domain"/>
    <property type="match status" value="1"/>
</dbReference>
<dbReference type="Proteomes" id="UP001163823">
    <property type="component" value="Chromosome 13"/>
</dbReference>
<dbReference type="AlphaFoldDB" id="A0AAD7KW14"/>
<name>A0AAD7KW14_QUISA</name>
<dbReference type="InterPro" id="IPR045843">
    <property type="entry name" value="IND-like"/>
</dbReference>
<evidence type="ECO:0000313" key="9">
    <source>
        <dbReference type="Proteomes" id="UP001163823"/>
    </source>
</evidence>
<dbReference type="SMART" id="SM00353">
    <property type="entry name" value="HLH"/>
    <property type="match status" value="1"/>
</dbReference>
<dbReference type="GO" id="GO:0005634">
    <property type="term" value="C:nucleus"/>
    <property type="evidence" value="ECO:0007669"/>
    <property type="project" value="UniProtKB-SubCell"/>
</dbReference>
<dbReference type="EMBL" id="JARAOO010000013">
    <property type="protein sequence ID" value="KAJ7946156.1"/>
    <property type="molecule type" value="Genomic_DNA"/>
</dbReference>
<dbReference type="PANTHER" id="PTHR16223">
    <property type="entry name" value="TRANSCRIPTION FACTOR BHLH83-RELATED"/>
    <property type="match status" value="1"/>
</dbReference>
<dbReference type="KEGG" id="qsa:O6P43_031123"/>
<keyword evidence="5" id="KW-0539">Nucleus</keyword>
<evidence type="ECO:0000313" key="8">
    <source>
        <dbReference type="EMBL" id="KAJ7946156.1"/>
    </source>
</evidence>
<keyword evidence="2" id="KW-0805">Transcription regulation</keyword>
<keyword evidence="9" id="KW-1185">Reference proteome</keyword>
<dbReference type="PROSITE" id="PS50888">
    <property type="entry name" value="BHLH"/>
    <property type="match status" value="1"/>
</dbReference>
<dbReference type="PANTHER" id="PTHR16223:SF274">
    <property type="entry name" value="TRANSCRIPTION FACTOR BHLH84"/>
    <property type="match status" value="1"/>
</dbReference>
<sequence length="289" mass="31442">MAQLLDNCPAPNQLNESVNLAIPSAFFPAGLNPQQCRLKATIIAHIVLQTLLILIFPVSQGSSAYSGEGGGCNRFHTSSNANYSSRHDCLNQQINEQGNAEESGLGTEEAGLIADKIMQDEREREMLVSKSAAELIDNNLETSPKRSGSSIEVPVKNRRNILSSCSSEDDSSASQDLKGGSASSSLVAKESAPLNFGKTATRGSATDPQSLYARKRRERINQRLRTLQNLVPSGTKVDISTMLEEAVQYVKFLQLQIKLLSSDELWMYAPIAYGMDIGLDLRVAPPEQQ</sequence>
<dbReference type="GO" id="GO:0048766">
    <property type="term" value="P:root hair initiation"/>
    <property type="evidence" value="ECO:0007669"/>
    <property type="project" value="UniProtKB-ARBA"/>
</dbReference>
<dbReference type="Pfam" id="PF00010">
    <property type="entry name" value="HLH"/>
    <property type="match status" value="1"/>
</dbReference>
<proteinExistence type="predicted"/>
<feature type="region of interest" description="Disordered" evidence="6">
    <location>
        <begin position="163"/>
        <end position="186"/>
    </location>
</feature>
<dbReference type="CDD" id="cd11454">
    <property type="entry name" value="bHLH_AtIND_like"/>
    <property type="match status" value="1"/>
</dbReference>
<dbReference type="InterPro" id="IPR011598">
    <property type="entry name" value="bHLH_dom"/>
</dbReference>
<dbReference type="GO" id="GO:0046983">
    <property type="term" value="F:protein dimerization activity"/>
    <property type="evidence" value="ECO:0007669"/>
    <property type="project" value="InterPro"/>
</dbReference>
<evidence type="ECO:0000259" key="7">
    <source>
        <dbReference type="PROSITE" id="PS50888"/>
    </source>
</evidence>
<comment type="subcellular location">
    <subcellularLocation>
        <location evidence="1">Nucleus</location>
    </subcellularLocation>
</comment>
<evidence type="ECO:0000256" key="6">
    <source>
        <dbReference type="SAM" id="MobiDB-lite"/>
    </source>
</evidence>
<feature type="domain" description="BHLH" evidence="7">
    <location>
        <begin position="204"/>
        <end position="253"/>
    </location>
</feature>
<dbReference type="FunFam" id="4.10.280.10:FF:000022">
    <property type="entry name" value="Basic helix-loop-helix transcription factor"/>
    <property type="match status" value="1"/>
</dbReference>
<protein>
    <submittedName>
        <fullName evidence="8">Transcription factor</fullName>
    </submittedName>
</protein>